<dbReference type="EMBL" id="CP054160">
    <property type="protein sequence ID" value="QKJ57665.1"/>
    <property type="molecule type" value="Genomic_DNA"/>
</dbReference>
<dbReference type="Proteomes" id="UP000503464">
    <property type="component" value="Chromosome"/>
</dbReference>
<organism evidence="1 2">
    <name type="scientific">Serratia fonticola</name>
    <dbReference type="NCBI Taxonomy" id="47917"/>
    <lineage>
        <taxon>Bacteria</taxon>
        <taxon>Pseudomonadati</taxon>
        <taxon>Pseudomonadota</taxon>
        <taxon>Gammaproteobacteria</taxon>
        <taxon>Enterobacterales</taxon>
        <taxon>Yersiniaceae</taxon>
        <taxon>Serratia</taxon>
    </lineage>
</organism>
<dbReference type="AlphaFoldDB" id="A0AAE7JSK7"/>
<dbReference type="RefSeq" id="WP_173408703.1">
    <property type="nucleotide sequence ID" value="NZ_CP054160.3"/>
</dbReference>
<protein>
    <submittedName>
        <fullName evidence="1">Uncharacterized protein</fullName>
    </submittedName>
</protein>
<reference evidence="2" key="1">
    <citation type="submission" date="2020-03" db="EMBL/GenBank/DDBJ databases">
        <title>Genome sequences of seven Enterobacteriaceae strains isolated from Canadian wastewater treatment facilities.</title>
        <authorList>
            <person name="Huang H."/>
            <person name="Chmara J.T."/>
            <person name="Duceppe M.-O."/>
        </authorList>
    </citation>
    <scope>NUCLEOTIDE SEQUENCE [LARGE SCALE GENOMIC DNA]</scope>
    <source>
        <strain evidence="2">Biosolid 3</strain>
    </source>
</reference>
<dbReference type="Gene3D" id="3.10.20.410">
    <property type="match status" value="1"/>
</dbReference>
<dbReference type="SUPFAM" id="SSF141729">
    <property type="entry name" value="FimD N-terminal domain-like"/>
    <property type="match status" value="1"/>
</dbReference>
<evidence type="ECO:0000313" key="2">
    <source>
        <dbReference type="Proteomes" id="UP000503464"/>
    </source>
</evidence>
<name>A0AAE7JSK7_SERFO</name>
<evidence type="ECO:0000313" key="1">
    <source>
        <dbReference type="EMBL" id="QKJ57665.1"/>
    </source>
</evidence>
<sequence length="96" mass="10588">MPKPLPHNLQGRLYPLVLAIVSVFFAKGTFAAETTASAPQEIANNLEFDASSLNIDDEKSGDFSRFSNTSSALPSMYKTSLYANEKLVKNIFRQSQ</sequence>
<accession>A0AAE7JSK7</accession>
<dbReference type="InterPro" id="IPR037224">
    <property type="entry name" value="PapC_N_sf"/>
</dbReference>
<proteinExistence type="predicted"/>
<gene>
    <name evidence="1" type="ORF">G9399_03760</name>
</gene>